<reference evidence="2 3" key="1">
    <citation type="submission" date="2020-04" db="EMBL/GenBank/DDBJ databases">
        <title>Genome-Wide Identification of 5-Methylcytosine Sites in Bacterial Genomes By High-Throughput Sequencing of MspJI Restriction Fragments.</title>
        <authorList>
            <person name="Wu V."/>
        </authorList>
    </citation>
    <scope>NUCLEOTIDE SEQUENCE [LARGE SCALE GENOMIC DNA]</scope>
    <source>
        <strain evidence="2 3">NEB122</strain>
    </source>
</reference>
<dbReference type="AlphaFoldDB" id="A0A7Z2ZGY4"/>
<evidence type="ECO:0000256" key="1">
    <source>
        <dbReference type="SAM" id="Phobius"/>
    </source>
</evidence>
<gene>
    <name evidence="2" type="ORF">HG421_07370</name>
</gene>
<keyword evidence="1" id="KW-1133">Transmembrane helix</keyword>
<organism evidence="2 3">
    <name type="scientific">Xanthomonas campestris pv. badrii</name>
    <dbReference type="NCBI Taxonomy" id="149696"/>
    <lineage>
        <taxon>Bacteria</taxon>
        <taxon>Pseudomonadati</taxon>
        <taxon>Pseudomonadota</taxon>
        <taxon>Gammaproteobacteria</taxon>
        <taxon>Lysobacterales</taxon>
        <taxon>Lysobacteraceae</taxon>
        <taxon>Xanthomonas</taxon>
    </lineage>
</organism>
<keyword evidence="1" id="KW-0472">Membrane</keyword>
<accession>A0A7Z2ZGY4</accession>
<sequence>MIDIIFAVSAGISTPFIASKINKFGKIKLFCFGFVVGLFFSLISAFYYHFFGLQNFSRGFDFYTSPQTIIPGLIFPFSFGIMAALMQLMYPLMTWKQAERKILRSGFAITKIDNLKSIQYSKGDFDLIAIFGQEKVPTRIKIFRGKREIGLMELKN</sequence>
<protein>
    <submittedName>
        <fullName evidence="2">Uncharacterized protein</fullName>
    </submittedName>
</protein>
<name>A0A7Z2ZGY4_XANCA</name>
<dbReference type="EMBL" id="CP051651">
    <property type="protein sequence ID" value="QJD67557.1"/>
    <property type="molecule type" value="Genomic_DNA"/>
</dbReference>
<feature type="transmembrane region" description="Helical" evidence="1">
    <location>
        <begin position="69"/>
        <end position="92"/>
    </location>
</feature>
<evidence type="ECO:0000313" key="2">
    <source>
        <dbReference type="EMBL" id="QJD67557.1"/>
    </source>
</evidence>
<reference evidence="2 3" key="2">
    <citation type="submission" date="2020-04" db="EMBL/GenBank/DDBJ databases">
        <authorList>
            <person name="Fomenkov A."/>
            <person name="Anton B.P."/>
            <person name="Roberts R.J."/>
        </authorList>
    </citation>
    <scope>NUCLEOTIDE SEQUENCE [LARGE SCALE GENOMIC DNA]</scope>
    <source>
        <strain evidence="2 3">NEB122</strain>
    </source>
</reference>
<keyword evidence="1" id="KW-0812">Transmembrane</keyword>
<dbReference type="Proteomes" id="UP000503498">
    <property type="component" value="Chromosome"/>
</dbReference>
<proteinExistence type="predicted"/>
<evidence type="ECO:0000313" key="3">
    <source>
        <dbReference type="Proteomes" id="UP000503498"/>
    </source>
</evidence>
<dbReference type="RefSeq" id="WP_169705858.1">
    <property type="nucleotide sequence ID" value="NZ_CP051651.1"/>
</dbReference>
<feature type="transmembrane region" description="Helical" evidence="1">
    <location>
        <begin position="29"/>
        <end position="49"/>
    </location>
</feature>